<accession>A0A2P8QE26</accession>
<dbReference type="Proteomes" id="UP000240429">
    <property type="component" value="Unassembled WGS sequence"/>
</dbReference>
<keyword evidence="3" id="KW-1185">Reference proteome</keyword>
<evidence type="ECO:0000256" key="1">
    <source>
        <dbReference type="SAM" id="Phobius"/>
    </source>
</evidence>
<keyword evidence="1" id="KW-0472">Membrane</keyword>
<keyword evidence="1" id="KW-1133">Transmembrane helix</keyword>
<feature type="transmembrane region" description="Helical" evidence="1">
    <location>
        <begin position="43"/>
        <end position="69"/>
    </location>
</feature>
<sequence length="70" mass="6870">MTTSPTRLALLTLALLAVSLIALLAAVTAGLLARWDGASAPAALLRAGIAFGGTLTLLIAMLALVAGALT</sequence>
<dbReference type="AlphaFoldDB" id="A0A2P8QE26"/>
<comment type="caution">
    <text evidence="2">The sequence shown here is derived from an EMBL/GenBank/DDBJ whole genome shotgun (WGS) entry which is preliminary data.</text>
</comment>
<dbReference type="OrthoDB" id="2115337at201174"/>
<proteinExistence type="predicted"/>
<evidence type="ECO:0000313" key="3">
    <source>
        <dbReference type="Proteomes" id="UP000240429"/>
    </source>
</evidence>
<dbReference type="RefSeq" id="WP_107015389.1">
    <property type="nucleotide sequence ID" value="NZ_KZ679039.1"/>
</dbReference>
<organism evidence="2 3">
    <name type="scientific">Streptomyces dioscori</name>
    <dbReference type="NCBI Taxonomy" id="2109333"/>
    <lineage>
        <taxon>Bacteria</taxon>
        <taxon>Bacillati</taxon>
        <taxon>Actinomycetota</taxon>
        <taxon>Actinomycetes</taxon>
        <taxon>Kitasatosporales</taxon>
        <taxon>Streptomycetaceae</taxon>
        <taxon>Streptomyces</taxon>
        <taxon>Streptomyces aurantiacus group</taxon>
    </lineage>
</organism>
<dbReference type="EMBL" id="PYBJ01000002">
    <property type="protein sequence ID" value="PSM44510.1"/>
    <property type="molecule type" value="Genomic_DNA"/>
</dbReference>
<name>A0A2P8QE26_9ACTN</name>
<gene>
    <name evidence="2" type="ORF">C6Y14_05685</name>
</gene>
<keyword evidence="1" id="KW-0812">Transmembrane</keyword>
<evidence type="ECO:0000313" key="2">
    <source>
        <dbReference type="EMBL" id="PSM44510.1"/>
    </source>
</evidence>
<protein>
    <submittedName>
        <fullName evidence="2">Uncharacterized protein</fullName>
    </submittedName>
</protein>
<reference evidence="2 3" key="1">
    <citation type="submission" date="2018-03" db="EMBL/GenBank/DDBJ databases">
        <title>Streptomyces dioscori sp. nov., a novel endophytic actinobacterium isolated from bulbil of Dioscorea bulbifera L.</title>
        <authorList>
            <person name="Zhikuan W."/>
        </authorList>
    </citation>
    <scope>NUCLEOTIDE SEQUENCE [LARGE SCALE GENOMIC DNA]</scope>
    <source>
        <strain evidence="2 3">A217</strain>
    </source>
</reference>